<dbReference type="EMBL" id="PVNL01000101">
    <property type="protein sequence ID" value="PRQ04872.1"/>
    <property type="molecule type" value="Genomic_DNA"/>
</dbReference>
<sequence>MSLAEIQDNKWEVESIKPPVTNPASIGIIIMMGGFALFFVAVIIGSVIGSFTETQEMNFDKVQRDDGTKPAE</sequence>
<keyword evidence="1" id="KW-1133">Transmembrane helix</keyword>
<accession>A0A2S9YIJ0</accession>
<gene>
    <name evidence="2" type="ORF">ENSA7_50450</name>
</gene>
<dbReference type="AlphaFoldDB" id="A0A2S9YIJ0"/>
<reference evidence="2 3" key="1">
    <citation type="submission" date="2018-03" db="EMBL/GenBank/DDBJ databases">
        <title>Draft Genome Sequences of the Obligatory Marine Myxobacteria Enhygromyxa salina SWB007.</title>
        <authorList>
            <person name="Poehlein A."/>
            <person name="Moghaddam J.A."/>
            <person name="Harms H."/>
            <person name="Alanjari M."/>
            <person name="Koenig G.M."/>
            <person name="Daniel R."/>
            <person name="Schaeberle T.F."/>
        </authorList>
    </citation>
    <scope>NUCLEOTIDE SEQUENCE [LARGE SCALE GENOMIC DNA]</scope>
    <source>
        <strain evidence="2 3">SWB007</strain>
    </source>
</reference>
<dbReference type="RefSeq" id="WP_106091940.1">
    <property type="nucleotide sequence ID" value="NZ_PVNL01000101.1"/>
</dbReference>
<name>A0A2S9YIJ0_9BACT</name>
<comment type="caution">
    <text evidence="2">The sequence shown here is derived from an EMBL/GenBank/DDBJ whole genome shotgun (WGS) entry which is preliminary data.</text>
</comment>
<keyword evidence="1" id="KW-0812">Transmembrane</keyword>
<dbReference type="OrthoDB" id="5522604at2"/>
<evidence type="ECO:0000313" key="2">
    <source>
        <dbReference type="EMBL" id="PRQ04872.1"/>
    </source>
</evidence>
<organism evidence="2 3">
    <name type="scientific">Enhygromyxa salina</name>
    <dbReference type="NCBI Taxonomy" id="215803"/>
    <lineage>
        <taxon>Bacteria</taxon>
        <taxon>Pseudomonadati</taxon>
        <taxon>Myxococcota</taxon>
        <taxon>Polyangia</taxon>
        <taxon>Nannocystales</taxon>
        <taxon>Nannocystaceae</taxon>
        <taxon>Enhygromyxa</taxon>
    </lineage>
</organism>
<evidence type="ECO:0000256" key="1">
    <source>
        <dbReference type="SAM" id="Phobius"/>
    </source>
</evidence>
<evidence type="ECO:0000313" key="3">
    <source>
        <dbReference type="Proteomes" id="UP000238823"/>
    </source>
</evidence>
<feature type="transmembrane region" description="Helical" evidence="1">
    <location>
        <begin position="26"/>
        <end position="51"/>
    </location>
</feature>
<dbReference type="Proteomes" id="UP000238823">
    <property type="component" value="Unassembled WGS sequence"/>
</dbReference>
<keyword evidence="1" id="KW-0472">Membrane</keyword>
<proteinExistence type="predicted"/>
<protein>
    <submittedName>
        <fullName evidence="2">Uncharacterized protein</fullName>
    </submittedName>
</protein>